<feature type="domain" description="Alanine racemase N-terminal" evidence="5">
    <location>
        <begin position="13"/>
        <end position="228"/>
    </location>
</feature>
<comment type="caution">
    <text evidence="6">The sequence shown here is derived from an EMBL/GenBank/DDBJ whole genome shotgun (WGS) entry which is preliminary data.</text>
</comment>
<dbReference type="SUPFAM" id="SSF51419">
    <property type="entry name" value="PLP-binding barrel"/>
    <property type="match status" value="1"/>
</dbReference>
<dbReference type="Gene3D" id="3.20.20.10">
    <property type="entry name" value="Alanine racemase"/>
    <property type="match status" value="1"/>
</dbReference>
<comment type="function">
    <text evidence="2">Pyridoxal 5'-phosphate (PLP)-binding protein, which is involved in PLP homeostasis.</text>
</comment>
<dbReference type="GO" id="GO:0030170">
    <property type="term" value="F:pyridoxal phosphate binding"/>
    <property type="evidence" value="ECO:0007669"/>
    <property type="project" value="UniProtKB-UniRule"/>
</dbReference>
<dbReference type="InterPro" id="IPR011078">
    <property type="entry name" value="PyrdxlP_homeostasis"/>
</dbReference>
<proteinExistence type="inferred from homology"/>
<keyword evidence="1 2" id="KW-0663">Pyridoxal phosphate</keyword>
<dbReference type="InterPro" id="IPR029066">
    <property type="entry name" value="PLP-binding_barrel"/>
</dbReference>
<comment type="cofactor">
    <cofactor evidence="3">
        <name>pyridoxal 5'-phosphate</name>
        <dbReference type="ChEBI" id="CHEBI:597326"/>
    </cofactor>
</comment>
<evidence type="ECO:0000313" key="6">
    <source>
        <dbReference type="EMBL" id="PFG75108.1"/>
    </source>
</evidence>
<dbReference type="HAMAP" id="MF_02087">
    <property type="entry name" value="PLP_homeostasis"/>
    <property type="match status" value="1"/>
</dbReference>
<dbReference type="NCBIfam" id="TIGR00044">
    <property type="entry name" value="YggS family pyridoxal phosphate-dependent enzyme"/>
    <property type="match status" value="1"/>
</dbReference>
<dbReference type="AlphaFoldDB" id="A0A2A9HH20"/>
<protein>
    <recommendedName>
        <fullName evidence="2">Pyridoxal phosphate homeostasis protein</fullName>
        <shortName evidence="2">PLP homeostasis protein</shortName>
    </recommendedName>
</protein>
<dbReference type="Pfam" id="PF01168">
    <property type="entry name" value="Ala_racemase_N"/>
    <property type="match status" value="1"/>
</dbReference>
<accession>A0A2A9HH20</accession>
<dbReference type="PANTHER" id="PTHR10146">
    <property type="entry name" value="PROLINE SYNTHETASE CO-TRANSCRIBED BACTERIAL HOMOLOG PROTEIN"/>
    <property type="match status" value="1"/>
</dbReference>
<evidence type="ECO:0000313" key="7">
    <source>
        <dbReference type="Proteomes" id="UP000223071"/>
    </source>
</evidence>
<reference evidence="6 7" key="1">
    <citation type="submission" date="2017-09" db="EMBL/GenBank/DDBJ databases">
        <title>Sequencing the genomes of two abundant thermophiles in Great Basin hot springs: Thermocrinis jamiesonii and novel Chloroflexi Thermoflexus hugenholtzii.</title>
        <authorList>
            <person name="Hedlund B."/>
        </authorList>
    </citation>
    <scope>NUCLEOTIDE SEQUENCE [LARGE SCALE GENOMIC DNA]</scope>
    <source>
        <strain evidence="6 7">G233</strain>
    </source>
</reference>
<organism evidence="6 7">
    <name type="scientific">Tepidiforma thermophila (strain KCTC 52669 / CGMCC 1.13589 / G233)</name>
    <dbReference type="NCBI Taxonomy" id="2761530"/>
    <lineage>
        <taxon>Bacteria</taxon>
        <taxon>Bacillati</taxon>
        <taxon>Chloroflexota</taxon>
        <taxon>Tepidiformia</taxon>
        <taxon>Tepidiformales</taxon>
        <taxon>Tepidiformaceae</taxon>
        <taxon>Tepidiforma</taxon>
    </lineage>
</organism>
<dbReference type="InterPro" id="IPR001608">
    <property type="entry name" value="Ala_racemase_N"/>
</dbReference>
<dbReference type="RefSeq" id="WP_098504446.1">
    <property type="nucleotide sequence ID" value="NZ_PDJQ01000001.1"/>
</dbReference>
<dbReference type="PIRSF" id="PIRSF004848">
    <property type="entry name" value="YBL036c_PLPDEIII"/>
    <property type="match status" value="1"/>
</dbReference>
<keyword evidence="7" id="KW-1185">Reference proteome</keyword>
<comment type="similarity">
    <text evidence="2 4">Belongs to the pyridoxal phosphate-binding protein YggS/PROSC family.</text>
</comment>
<dbReference type="CDD" id="cd00635">
    <property type="entry name" value="PLPDE_III_YBL036c_like"/>
    <property type="match status" value="1"/>
</dbReference>
<evidence type="ECO:0000259" key="5">
    <source>
        <dbReference type="Pfam" id="PF01168"/>
    </source>
</evidence>
<evidence type="ECO:0000256" key="1">
    <source>
        <dbReference type="ARBA" id="ARBA00022898"/>
    </source>
</evidence>
<gene>
    <name evidence="6" type="ORF">A9A59_2373</name>
</gene>
<evidence type="ECO:0000256" key="3">
    <source>
        <dbReference type="PIRSR" id="PIRSR004848-1"/>
    </source>
</evidence>
<dbReference type="FunFam" id="3.20.20.10:FF:000018">
    <property type="entry name" value="Pyridoxal phosphate homeostasis protein"/>
    <property type="match status" value="1"/>
</dbReference>
<dbReference type="Proteomes" id="UP000223071">
    <property type="component" value="Unassembled WGS sequence"/>
</dbReference>
<evidence type="ECO:0000256" key="4">
    <source>
        <dbReference type="RuleBase" id="RU004514"/>
    </source>
</evidence>
<dbReference type="EMBL" id="PDJQ01000001">
    <property type="protein sequence ID" value="PFG75108.1"/>
    <property type="molecule type" value="Genomic_DNA"/>
</dbReference>
<feature type="modified residue" description="N6-(pyridoxal phosphate)lysine" evidence="2 3">
    <location>
        <position position="40"/>
    </location>
</feature>
<sequence>MTAAAGSIAERVAAVRERIAGACARAGRNPASVRLVAVSKTFGPETVAEALAAGIHEFGENRVQEALAKVPAVAELAAQRGLPVPTWHLVGHLQTNKARAAAGAFAILHGIDSTRLLQVLDRAAAAPVRVLLEVNVAGEPSKFGFAPEDVAGAVALAQTLPHIEVAGLMTVAPRADDPEDVRPVFRRLAKLARGLGLPELSMGMTEDFEVAIEEGATMVRIGRAIFGERG</sequence>
<name>A0A2A9HH20_TEPT2</name>
<evidence type="ECO:0000256" key="2">
    <source>
        <dbReference type="HAMAP-Rule" id="MF_02087"/>
    </source>
</evidence>
<dbReference type="PANTHER" id="PTHR10146:SF14">
    <property type="entry name" value="PYRIDOXAL PHOSPHATE HOMEOSTASIS PROTEIN"/>
    <property type="match status" value="1"/>
</dbReference>